<name>A0A2Z3GLN9_9BACT</name>
<dbReference type="Gene3D" id="3.20.20.190">
    <property type="entry name" value="Phosphatidylinositol (PI) phosphodiesterase"/>
    <property type="match status" value="1"/>
</dbReference>
<dbReference type="CDD" id="cd08589">
    <property type="entry name" value="PI-PLCc_SaPLC1_like"/>
    <property type="match status" value="1"/>
</dbReference>
<accession>A0A2Z3GLN9</accession>
<keyword evidence="2" id="KW-1185">Reference proteome</keyword>
<evidence type="ECO:0008006" key="3">
    <source>
        <dbReference type="Google" id="ProtNLM"/>
    </source>
</evidence>
<proteinExistence type="predicted"/>
<dbReference type="Proteomes" id="UP000245999">
    <property type="component" value="Chromosome"/>
</dbReference>
<dbReference type="RefSeq" id="WP_109658166.1">
    <property type="nucleotide sequence ID" value="NZ_CP029145.1"/>
</dbReference>
<evidence type="ECO:0000313" key="1">
    <source>
        <dbReference type="EMBL" id="AWM35149.1"/>
    </source>
</evidence>
<dbReference type="GO" id="GO:0008081">
    <property type="term" value="F:phosphoric diester hydrolase activity"/>
    <property type="evidence" value="ECO:0007669"/>
    <property type="project" value="InterPro"/>
</dbReference>
<dbReference type="Pfam" id="PF16670">
    <property type="entry name" value="PI-PLC-C1"/>
    <property type="match status" value="1"/>
</dbReference>
<dbReference type="OrthoDB" id="195526at2"/>
<dbReference type="KEGG" id="hnv:DDQ68_21705"/>
<dbReference type="SUPFAM" id="SSF51695">
    <property type="entry name" value="PLC-like phosphodiesterases"/>
    <property type="match status" value="1"/>
</dbReference>
<protein>
    <recommendedName>
        <fullName evidence="3">Calcium-dependent phosphoinositide phospholipase C</fullName>
    </recommendedName>
</protein>
<dbReference type="AlphaFoldDB" id="A0A2Z3GLN9"/>
<organism evidence="1 2">
    <name type="scientific">Hymenobacter nivis</name>
    <dbReference type="NCBI Taxonomy" id="1850093"/>
    <lineage>
        <taxon>Bacteria</taxon>
        <taxon>Pseudomonadati</taxon>
        <taxon>Bacteroidota</taxon>
        <taxon>Cytophagia</taxon>
        <taxon>Cytophagales</taxon>
        <taxon>Hymenobacteraceae</taxon>
        <taxon>Hymenobacter</taxon>
    </lineage>
</organism>
<gene>
    <name evidence="1" type="ORF">DDQ68_21705</name>
</gene>
<dbReference type="InterPro" id="IPR017946">
    <property type="entry name" value="PLC-like_Pdiesterase_TIM-brl"/>
</dbReference>
<dbReference type="InterPro" id="IPR032075">
    <property type="entry name" value="PI-PLC-C1"/>
</dbReference>
<dbReference type="GO" id="GO:0006629">
    <property type="term" value="P:lipid metabolic process"/>
    <property type="evidence" value="ECO:0007669"/>
    <property type="project" value="InterPro"/>
</dbReference>
<evidence type="ECO:0000313" key="2">
    <source>
        <dbReference type="Proteomes" id="UP000245999"/>
    </source>
</evidence>
<reference evidence="2" key="1">
    <citation type="submission" date="2018-04" db="EMBL/GenBank/DDBJ databases">
        <title>Complete genome of Antarctic heterotrophic bacterium Hymenobacter nivis.</title>
        <authorList>
            <person name="Terashima M."/>
        </authorList>
    </citation>
    <scope>NUCLEOTIDE SEQUENCE [LARGE SCALE GENOMIC DNA]</scope>
    <source>
        <strain evidence="2">NBRC 111535</strain>
    </source>
</reference>
<sequence>MKPVLLLSALAAGALGTAPQRGPEPLLNQIQVIGSHNSYKQAIDPKLFGLLQKADSASMSKIDYEHLTLTEQLDKGLLALEIDVYADTQGGKYAHPKGLDLAPGQPPYDAAGLMKQPGFKVFHIQDLDYRSNAPTFKLALQELKKWSAAHPTHHPVFITMNAKSEALKRPGFTVPEPFTPAVFDALDKEILDNLGANKVITPDQVRGQYPTLESAVLHYNWPTLRAAQGKFVFVLDELGEKRAAYIQGHSSLKGRVLFADAEPGTPEAAIHILNNAKQDQATIKALVVKGYIIRTRADSDTQEARRNDKSSFVAAEQSGAQIISTDYYIPSTHFKSPYTISFAGDTYFRPNPVNAGSSAAASIK</sequence>
<dbReference type="EMBL" id="CP029145">
    <property type="protein sequence ID" value="AWM35149.1"/>
    <property type="molecule type" value="Genomic_DNA"/>
</dbReference>